<reference evidence="2" key="1">
    <citation type="submission" date="2024-04" db="EMBL/GenBank/DDBJ databases">
        <authorList>
            <person name="Shaw F."/>
            <person name="Minotto A."/>
        </authorList>
    </citation>
    <scope>NUCLEOTIDE SEQUENCE [LARGE SCALE GENOMIC DNA]</scope>
</reference>
<keyword evidence="2" id="KW-1185">Reference proteome</keyword>
<gene>
    <name evidence="1" type="ORF">GFSPODELE1_LOCUS11105</name>
</gene>
<sequence length="144" mass="16671">MNSSRYGKLTFALTIEDEKKQEVFTFLNTSVSEQALRWTLSNPYPDHYVVLTEYWHESKDAHVHLTVAIMRGVFLEDMYHVYRDGAIKLIEDGKGIYHNTEEGGSVEYKGKAKEKRVWRLVGGGMPVTSETFKEKNADFRNVFD</sequence>
<organism evidence="1 2">
    <name type="scientific">Somion occarium</name>
    <dbReference type="NCBI Taxonomy" id="3059160"/>
    <lineage>
        <taxon>Eukaryota</taxon>
        <taxon>Fungi</taxon>
        <taxon>Dikarya</taxon>
        <taxon>Basidiomycota</taxon>
        <taxon>Agaricomycotina</taxon>
        <taxon>Agaricomycetes</taxon>
        <taxon>Polyporales</taxon>
        <taxon>Cerrenaceae</taxon>
        <taxon>Somion</taxon>
    </lineage>
</organism>
<accession>A0ABP1EB16</accession>
<evidence type="ECO:0000313" key="2">
    <source>
        <dbReference type="Proteomes" id="UP001497453"/>
    </source>
</evidence>
<evidence type="ECO:0000313" key="1">
    <source>
        <dbReference type="EMBL" id="CAL1717212.1"/>
    </source>
</evidence>
<protein>
    <submittedName>
        <fullName evidence="1">Uncharacterized protein</fullName>
    </submittedName>
</protein>
<name>A0ABP1EB16_9APHY</name>
<dbReference type="Proteomes" id="UP001497453">
    <property type="component" value="Chromosome 9"/>
</dbReference>
<proteinExistence type="predicted"/>
<dbReference type="EMBL" id="OZ037952">
    <property type="protein sequence ID" value="CAL1717212.1"/>
    <property type="molecule type" value="Genomic_DNA"/>
</dbReference>